<reference evidence="2" key="1">
    <citation type="submission" date="2019-07" db="EMBL/GenBank/DDBJ databases">
        <title>Hyphodiscus hymeniophilus genome sequencing and assembly.</title>
        <authorList>
            <person name="Kramer G."/>
            <person name="Nodwell J."/>
        </authorList>
    </citation>
    <scope>NUCLEOTIDE SEQUENCE</scope>
    <source>
        <strain evidence="2">ATCC 34498</strain>
    </source>
</reference>
<evidence type="ECO:0000313" key="3">
    <source>
        <dbReference type="Proteomes" id="UP000785200"/>
    </source>
</evidence>
<protein>
    <recommendedName>
        <fullName evidence="4">Mitotic checkpoint regulator, MAD2B-interacting-domain-containing protein</fullName>
    </recommendedName>
</protein>
<feature type="compositionally biased region" description="Low complexity" evidence="1">
    <location>
        <begin position="195"/>
        <end position="206"/>
    </location>
</feature>
<dbReference type="PANTHER" id="PTHR13621">
    <property type="entry name" value="PROLINE-RICH PROTEIN PRCC"/>
    <property type="match status" value="1"/>
</dbReference>
<feature type="compositionally biased region" description="Basic and acidic residues" evidence="1">
    <location>
        <begin position="121"/>
        <end position="130"/>
    </location>
</feature>
<comment type="caution">
    <text evidence="2">The sequence shown here is derived from an EMBL/GenBank/DDBJ whole genome shotgun (WGS) entry which is preliminary data.</text>
</comment>
<feature type="compositionally biased region" description="Acidic residues" evidence="1">
    <location>
        <begin position="253"/>
        <end position="270"/>
    </location>
</feature>
<feature type="region of interest" description="Disordered" evidence="1">
    <location>
        <begin position="181"/>
        <end position="290"/>
    </location>
</feature>
<name>A0A9P6VGZ5_9HELO</name>
<dbReference type="AlphaFoldDB" id="A0A9P6VGZ5"/>
<gene>
    <name evidence="2" type="ORF">D0Z07_6587</name>
</gene>
<sequence length="398" mass="42369">MGLVDYSDSDASDVEEAPKVPVKAAANPSKPAFQKVVDRSNPGKIRVTLPQSGFKDEAKTDEPPAKKAKTGGGAFSGFNSFLPAPKRAGQATTTLGGGNAARKGLGSGVNLKTGAAPGFSREPEPERDYAEDTYEDRDAGASTSTGSGLSLPPPKAPQNGEQTLAHEVKLIGKPLMFKPLSVARKPAKKKKQLSPGHAAPAGPNPALTTPATPQPEKPAQRPKVSLFSMSVEPRSSATPQSTGDYQPMLYETNVEEDKAEDDRDDLEPSYEDFIPSTSHVAPPAVPTPPISQSLDDIAGDLNLSAAERRQLFGRQKTGRGVQSATKIINFNTDEEYLRNEELRAAGEEIVHNPVRAIAPGKHSLKQLVNAAQNQKEALEESFAKGKSNRAEASSRYGW</sequence>
<evidence type="ECO:0000313" key="2">
    <source>
        <dbReference type="EMBL" id="KAG0647569.1"/>
    </source>
</evidence>
<accession>A0A9P6VGZ5</accession>
<organism evidence="2 3">
    <name type="scientific">Hyphodiscus hymeniophilus</name>
    <dbReference type="NCBI Taxonomy" id="353542"/>
    <lineage>
        <taxon>Eukaryota</taxon>
        <taxon>Fungi</taxon>
        <taxon>Dikarya</taxon>
        <taxon>Ascomycota</taxon>
        <taxon>Pezizomycotina</taxon>
        <taxon>Leotiomycetes</taxon>
        <taxon>Helotiales</taxon>
        <taxon>Hyphodiscaceae</taxon>
        <taxon>Hyphodiscus</taxon>
    </lineage>
</organism>
<evidence type="ECO:0008006" key="4">
    <source>
        <dbReference type="Google" id="ProtNLM"/>
    </source>
</evidence>
<dbReference type="OrthoDB" id="2555634at2759"/>
<feature type="compositionally biased region" description="Low complexity" evidence="1">
    <location>
        <begin position="19"/>
        <end position="32"/>
    </location>
</feature>
<feature type="compositionally biased region" description="Basic and acidic residues" evidence="1">
    <location>
        <begin position="54"/>
        <end position="65"/>
    </location>
</feature>
<feature type="region of interest" description="Disordered" evidence="1">
    <location>
        <begin position="1"/>
        <end position="167"/>
    </location>
</feature>
<keyword evidence="3" id="KW-1185">Reference proteome</keyword>
<dbReference type="Pfam" id="PF10253">
    <property type="entry name" value="PRCC"/>
    <property type="match status" value="1"/>
</dbReference>
<feature type="compositionally biased region" description="Low complexity" evidence="1">
    <location>
        <begin position="140"/>
        <end position="150"/>
    </location>
</feature>
<dbReference type="PANTHER" id="PTHR13621:SF2">
    <property type="entry name" value="PROLINE-RICH PROTEIN PRCC"/>
    <property type="match status" value="1"/>
</dbReference>
<dbReference type="Proteomes" id="UP000785200">
    <property type="component" value="Unassembled WGS sequence"/>
</dbReference>
<proteinExistence type="predicted"/>
<dbReference type="InterPro" id="IPR018800">
    <property type="entry name" value="PRCC"/>
</dbReference>
<dbReference type="GO" id="GO:0005634">
    <property type="term" value="C:nucleus"/>
    <property type="evidence" value="ECO:0007669"/>
    <property type="project" value="TreeGrafter"/>
</dbReference>
<dbReference type="EMBL" id="VNKQ01000012">
    <property type="protein sequence ID" value="KAG0647569.1"/>
    <property type="molecule type" value="Genomic_DNA"/>
</dbReference>
<feature type="region of interest" description="Disordered" evidence="1">
    <location>
        <begin position="379"/>
        <end position="398"/>
    </location>
</feature>
<feature type="compositionally biased region" description="Polar residues" evidence="1">
    <location>
        <begin position="233"/>
        <end position="244"/>
    </location>
</feature>
<evidence type="ECO:0000256" key="1">
    <source>
        <dbReference type="SAM" id="MobiDB-lite"/>
    </source>
</evidence>